<evidence type="ECO:0000256" key="1">
    <source>
        <dbReference type="SAM" id="Phobius"/>
    </source>
</evidence>
<proteinExistence type="predicted"/>
<sequence>MVDANKLNAIDNAINEISSSAMTNNRRGYYFSQDKTILIYVNQVLLVLYYIIFVVFAVSLYLNRESYKISSIIIILVLFGLLPYMIKYITRFAYNKFLDLTHLFYKGNARYLNPPADTATM</sequence>
<name>A0A6C0B6G3_9ZZZZ</name>
<dbReference type="AlphaFoldDB" id="A0A6C0B6G3"/>
<feature type="transmembrane region" description="Helical" evidence="1">
    <location>
        <begin position="67"/>
        <end position="86"/>
    </location>
</feature>
<organism evidence="2">
    <name type="scientific">viral metagenome</name>
    <dbReference type="NCBI Taxonomy" id="1070528"/>
    <lineage>
        <taxon>unclassified sequences</taxon>
        <taxon>metagenomes</taxon>
        <taxon>organismal metagenomes</taxon>
    </lineage>
</organism>
<evidence type="ECO:0008006" key="3">
    <source>
        <dbReference type="Google" id="ProtNLM"/>
    </source>
</evidence>
<protein>
    <recommendedName>
        <fullName evidence="3">Transmembrane protein</fullName>
    </recommendedName>
</protein>
<feature type="transmembrane region" description="Helical" evidence="1">
    <location>
        <begin position="37"/>
        <end position="61"/>
    </location>
</feature>
<accession>A0A6C0B6G3</accession>
<dbReference type="EMBL" id="MN739081">
    <property type="protein sequence ID" value="QHS87444.1"/>
    <property type="molecule type" value="Genomic_DNA"/>
</dbReference>
<reference evidence="2" key="1">
    <citation type="journal article" date="2020" name="Nature">
        <title>Giant virus diversity and host interactions through global metagenomics.</title>
        <authorList>
            <person name="Schulz F."/>
            <person name="Roux S."/>
            <person name="Paez-Espino D."/>
            <person name="Jungbluth S."/>
            <person name="Walsh D.A."/>
            <person name="Denef V.J."/>
            <person name="McMahon K.D."/>
            <person name="Konstantinidis K.T."/>
            <person name="Eloe-Fadrosh E.A."/>
            <person name="Kyrpides N.C."/>
            <person name="Woyke T."/>
        </authorList>
    </citation>
    <scope>NUCLEOTIDE SEQUENCE</scope>
    <source>
        <strain evidence="2">GVMAG-M-3300010157-4</strain>
    </source>
</reference>
<keyword evidence="1" id="KW-0472">Membrane</keyword>
<keyword evidence="1" id="KW-1133">Transmembrane helix</keyword>
<evidence type="ECO:0000313" key="2">
    <source>
        <dbReference type="EMBL" id="QHS87444.1"/>
    </source>
</evidence>
<keyword evidence="1" id="KW-0812">Transmembrane</keyword>